<dbReference type="InterPro" id="IPR011990">
    <property type="entry name" value="TPR-like_helical_dom_sf"/>
</dbReference>
<sequence length="446" mass="49367">MRKSIHIILAIIALITLTGCAGKAKSDPSFKEFAYGKKKQVNLTAEQHEKIADGLIRRKNYEMAFVHYNTALAISPDNLDIRVKKGNLLVLKGLDEQALSEFMKVLGKDPDHAIANASAGAVYFRAGLYKEARVHLEKAIRLNPLLWKAHNYLGILDDRDGNYGSAVENFTAALDLNHTGSSTEIYNNLGVVHIAQDQYEQAVNAFRSALKNGDVSSRTYNNLGLALARMNRLDEALESFKYAGGESRANNNLGYVLLADNHPDKAIPYFKRAIELSPNFYVKAAENLKRARMATRFRLVAKTTSQSGSTPNPLLPESFPDSEQNTGGLAASPAVASPPPSSIQTVSRIPEDGDTIEKKSYGLHVSSWRDHEWAFNHCAELKKQGFIPWINQVDLGPKGLWYRVLVGDYDSIESAQAARSDVLTALKLDRATVYERIIPSQKDTHL</sequence>
<protein>
    <submittedName>
        <fullName evidence="6">Tetratricopeptide TPR_2 repeat protein</fullName>
    </submittedName>
</protein>
<dbReference type="PROSITE" id="PS50005">
    <property type="entry name" value="TPR"/>
    <property type="match status" value="4"/>
</dbReference>
<keyword evidence="1" id="KW-0677">Repeat</keyword>
<evidence type="ECO:0000256" key="1">
    <source>
        <dbReference type="ARBA" id="ARBA00022737"/>
    </source>
</evidence>
<gene>
    <name evidence="6" type="ordered locus">BN4_11463</name>
</gene>
<accession>M1WVR7</accession>
<dbReference type="SUPFAM" id="SSF110997">
    <property type="entry name" value="Sporulation related repeat"/>
    <property type="match status" value="1"/>
</dbReference>
<feature type="repeat" description="TPR" evidence="3">
    <location>
        <begin position="247"/>
        <end position="280"/>
    </location>
</feature>
<dbReference type="STRING" id="1322246.BN4_11463"/>
<feature type="repeat" description="TPR" evidence="3">
    <location>
        <begin position="183"/>
        <end position="216"/>
    </location>
</feature>
<dbReference type="SUPFAM" id="SSF48452">
    <property type="entry name" value="TPR-like"/>
    <property type="match status" value="1"/>
</dbReference>
<feature type="region of interest" description="Disordered" evidence="4">
    <location>
        <begin position="302"/>
        <end position="347"/>
    </location>
</feature>
<dbReference type="AlphaFoldDB" id="M1WVR7"/>
<dbReference type="HOGENOM" id="CLU_599537_0_0_7"/>
<dbReference type="Gene3D" id="3.30.70.1070">
    <property type="entry name" value="Sporulation related repeat"/>
    <property type="match status" value="1"/>
</dbReference>
<name>M1WVR7_PSEP2</name>
<dbReference type="Gene3D" id="1.25.40.10">
    <property type="entry name" value="Tetratricopeptide repeat domain"/>
    <property type="match status" value="3"/>
</dbReference>
<feature type="repeat" description="TPR" evidence="3">
    <location>
        <begin position="113"/>
        <end position="146"/>
    </location>
</feature>
<dbReference type="Proteomes" id="UP000011724">
    <property type="component" value="Chromosome"/>
</dbReference>
<dbReference type="PATRIC" id="fig|879567.3.peg.1527"/>
<dbReference type="PANTHER" id="PTHR44943">
    <property type="entry name" value="CELLULOSE SYNTHASE OPERON PROTEIN C"/>
    <property type="match status" value="1"/>
</dbReference>
<organism evidence="6 7">
    <name type="scientific">Pseudodesulfovibrio piezophilus (strain DSM 21447 / JCM 15486 / C1TLV30)</name>
    <name type="common">Desulfovibrio piezophilus</name>
    <dbReference type="NCBI Taxonomy" id="1322246"/>
    <lineage>
        <taxon>Bacteria</taxon>
        <taxon>Pseudomonadati</taxon>
        <taxon>Thermodesulfobacteriota</taxon>
        <taxon>Desulfovibrionia</taxon>
        <taxon>Desulfovibrionales</taxon>
        <taxon>Desulfovibrionaceae</taxon>
    </lineage>
</organism>
<evidence type="ECO:0000256" key="3">
    <source>
        <dbReference type="PROSITE-ProRule" id="PRU00339"/>
    </source>
</evidence>
<dbReference type="Pfam" id="PF13432">
    <property type="entry name" value="TPR_16"/>
    <property type="match status" value="2"/>
</dbReference>
<feature type="compositionally biased region" description="Polar residues" evidence="4">
    <location>
        <begin position="302"/>
        <end position="312"/>
    </location>
</feature>
<dbReference type="KEGG" id="dpi:BN4_11463"/>
<dbReference type="eggNOG" id="COG0457">
    <property type="taxonomic scope" value="Bacteria"/>
</dbReference>
<reference evidence="6 7" key="1">
    <citation type="journal article" date="2013" name="PLoS ONE">
        <title>The first genomic and proteomic characterization of a deep-sea sulfate reducer: insights into the piezophilic lifestyle of Desulfovibrio piezophilus.</title>
        <authorList>
            <person name="Pradel N."/>
            <person name="Ji B."/>
            <person name="Gimenez G."/>
            <person name="Talla E."/>
            <person name="Lenoble P."/>
            <person name="Garel M."/>
            <person name="Tamburini C."/>
            <person name="Fourquet P."/>
            <person name="Lebrun R."/>
            <person name="Bertin P."/>
            <person name="Denis Y."/>
            <person name="Pophillat M."/>
            <person name="Barbe V."/>
            <person name="Ollivier B."/>
            <person name="Dolla A."/>
        </authorList>
    </citation>
    <scope>NUCLEOTIDE SEQUENCE [LARGE SCALE GENOMIC DNA]</scope>
    <source>
        <strain evidence="7">DSM 10523 / SB164P1</strain>
    </source>
</reference>
<proteinExistence type="predicted"/>
<keyword evidence="7" id="KW-1185">Reference proteome</keyword>
<dbReference type="OrthoDB" id="5458866at2"/>
<dbReference type="BioCyc" id="DPIE1322246:BN4_RS07350-MONOMER"/>
<dbReference type="InterPro" id="IPR019734">
    <property type="entry name" value="TPR_rpt"/>
</dbReference>
<keyword evidence="2 3" id="KW-0802">TPR repeat</keyword>
<dbReference type="PANTHER" id="PTHR44943:SF8">
    <property type="entry name" value="TPR REPEAT-CONTAINING PROTEIN MJ0263"/>
    <property type="match status" value="1"/>
</dbReference>
<feature type="repeat" description="TPR" evidence="3">
    <location>
        <begin position="45"/>
        <end position="78"/>
    </location>
</feature>
<dbReference type="PROSITE" id="PS50293">
    <property type="entry name" value="TPR_REGION"/>
    <property type="match status" value="2"/>
</dbReference>
<dbReference type="SMART" id="SM00028">
    <property type="entry name" value="TPR"/>
    <property type="match status" value="7"/>
</dbReference>
<evidence type="ECO:0000313" key="6">
    <source>
        <dbReference type="EMBL" id="CCH48698.1"/>
    </source>
</evidence>
<dbReference type="InterPro" id="IPR051685">
    <property type="entry name" value="Ycf3/AcsC/BcsC/TPR_MFPF"/>
</dbReference>
<evidence type="ECO:0000256" key="2">
    <source>
        <dbReference type="ARBA" id="ARBA00022803"/>
    </source>
</evidence>
<dbReference type="InterPro" id="IPR036680">
    <property type="entry name" value="SPOR-like_sf"/>
</dbReference>
<evidence type="ECO:0000259" key="5">
    <source>
        <dbReference type="PROSITE" id="PS51724"/>
    </source>
</evidence>
<dbReference type="Pfam" id="PF05036">
    <property type="entry name" value="SPOR"/>
    <property type="match status" value="1"/>
</dbReference>
<dbReference type="Pfam" id="PF00515">
    <property type="entry name" value="TPR_1"/>
    <property type="match status" value="1"/>
</dbReference>
<dbReference type="PROSITE" id="PS51257">
    <property type="entry name" value="PROKAR_LIPOPROTEIN"/>
    <property type="match status" value="1"/>
</dbReference>
<dbReference type="EMBL" id="FO203427">
    <property type="protein sequence ID" value="CCH48698.1"/>
    <property type="molecule type" value="Genomic_DNA"/>
</dbReference>
<dbReference type="RefSeq" id="WP_015414744.1">
    <property type="nucleotide sequence ID" value="NC_020409.1"/>
</dbReference>
<reference evidence="7" key="2">
    <citation type="journal article" date="2013" name="Stand. Genomic Sci.">
        <title>Complete genome sequence of Desulfocapsa sulfexigens, a marine deltaproteobacterium specialized in disproportionating inorganic sulfur compounds.</title>
        <authorList>
            <person name="Finster K.W."/>
            <person name="Kjeldsen K.U."/>
            <person name="Kube M."/>
            <person name="Reinhardt R."/>
            <person name="Mussmann M."/>
            <person name="Amann R."/>
            <person name="Schreiber L."/>
        </authorList>
    </citation>
    <scope>NUCLEOTIDE SEQUENCE [LARGE SCALE GENOMIC DNA]</scope>
    <source>
        <strain evidence="7">DSM 10523 / SB164P1</strain>
    </source>
</reference>
<dbReference type="GO" id="GO:0042834">
    <property type="term" value="F:peptidoglycan binding"/>
    <property type="evidence" value="ECO:0007669"/>
    <property type="project" value="InterPro"/>
</dbReference>
<dbReference type="InterPro" id="IPR007730">
    <property type="entry name" value="SPOR-like_dom"/>
</dbReference>
<evidence type="ECO:0000256" key="4">
    <source>
        <dbReference type="SAM" id="MobiDB-lite"/>
    </source>
</evidence>
<dbReference type="PROSITE" id="PS51724">
    <property type="entry name" value="SPOR"/>
    <property type="match status" value="1"/>
</dbReference>
<evidence type="ECO:0000313" key="7">
    <source>
        <dbReference type="Proteomes" id="UP000011724"/>
    </source>
</evidence>
<feature type="domain" description="SPOR" evidence="5">
    <location>
        <begin position="355"/>
        <end position="435"/>
    </location>
</feature>